<keyword evidence="3 6" id="KW-0540">Nuclease</keyword>
<dbReference type="GO" id="GO:0008855">
    <property type="term" value="F:exodeoxyribonuclease VII activity"/>
    <property type="evidence" value="ECO:0007669"/>
    <property type="project" value="UniProtKB-UniRule"/>
</dbReference>
<evidence type="ECO:0000256" key="1">
    <source>
        <dbReference type="ARBA" id="ARBA00009998"/>
    </source>
</evidence>
<keyword evidence="8" id="KW-1185">Reference proteome</keyword>
<name>A0A151AQG6_9CLOT</name>
<dbReference type="AlphaFoldDB" id="A0A151AQG6"/>
<sequence length="84" mass="9663">MIAFKNFGGLIMGKKKESYEDLVNKLEFIIKQMEDGELSLESSIKNYEDGINICNKIYKLLNEAEGKIKVLTERGEINFIEVDE</sequence>
<evidence type="ECO:0000256" key="3">
    <source>
        <dbReference type="ARBA" id="ARBA00022722"/>
    </source>
</evidence>
<dbReference type="NCBIfam" id="TIGR01280">
    <property type="entry name" value="xseB"/>
    <property type="match status" value="1"/>
</dbReference>
<gene>
    <name evidence="6 7" type="primary">xseB</name>
    <name evidence="7" type="ORF">CLCOL_04580</name>
</gene>
<dbReference type="NCBIfam" id="NF002140">
    <property type="entry name" value="PRK00977.1-4"/>
    <property type="match status" value="1"/>
</dbReference>
<organism evidence="7 8">
    <name type="scientific">Clostridium colicanis DSM 13634</name>
    <dbReference type="NCBI Taxonomy" id="1121305"/>
    <lineage>
        <taxon>Bacteria</taxon>
        <taxon>Bacillati</taxon>
        <taxon>Bacillota</taxon>
        <taxon>Clostridia</taxon>
        <taxon>Eubacteriales</taxon>
        <taxon>Clostridiaceae</taxon>
        <taxon>Clostridium</taxon>
    </lineage>
</organism>
<dbReference type="InterPro" id="IPR003761">
    <property type="entry name" value="Exonuc_VII_S"/>
</dbReference>
<dbReference type="GO" id="GO:0006308">
    <property type="term" value="P:DNA catabolic process"/>
    <property type="evidence" value="ECO:0007669"/>
    <property type="project" value="UniProtKB-UniRule"/>
</dbReference>
<dbReference type="EMBL" id="LTBB01000002">
    <property type="protein sequence ID" value="KYH29820.1"/>
    <property type="molecule type" value="Genomic_DNA"/>
</dbReference>
<accession>A0A151AQG6</accession>
<dbReference type="EC" id="3.1.11.6" evidence="6"/>
<dbReference type="GO" id="GO:0009318">
    <property type="term" value="C:exodeoxyribonuclease VII complex"/>
    <property type="evidence" value="ECO:0007669"/>
    <property type="project" value="UniProtKB-UniRule"/>
</dbReference>
<comment type="subunit">
    <text evidence="6">Heterooligomer composed of large and small subunits.</text>
</comment>
<evidence type="ECO:0000313" key="7">
    <source>
        <dbReference type="EMBL" id="KYH29820.1"/>
    </source>
</evidence>
<dbReference type="GO" id="GO:0005829">
    <property type="term" value="C:cytosol"/>
    <property type="evidence" value="ECO:0007669"/>
    <property type="project" value="TreeGrafter"/>
</dbReference>
<comment type="subcellular location">
    <subcellularLocation>
        <location evidence="6">Cytoplasm</location>
    </subcellularLocation>
</comment>
<evidence type="ECO:0000256" key="6">
    <source>
        <dbReference type="HAMAP-Rule" id="MF_00337"/>
    </source>
</evidence>
<dbReference type="STRING" id="1121305.CLCOL_04580"/>
<dbReference type="Proteomes" id="UP000075374">
    <property type="component" value="Unassembled WGS sequence"/>
</dbReference>
<protein>
    <recommendedName>
        <fullName evidence="6">Exodeoxyribonuclease 7 small subunit</fullName>
        <ecNumber evidence="6">3.1.11.6</ecNumber>
    </recommendedName>
    <alternativeName>
        <fullName evidence="6">Exodeoxyribonuclease VII small subunit</fullName>
        <shortName evidence="6">Exonuclease VII small subunit</shortName>
    </alternativeName>
</protein>
<reference evidence="7 8" key="1">
    <citation type="submission" date="2016-02" db="EMBL/GenBank/DDBJ databases">
        <title>Genome sequence of Clostridium colicanis DSM 13634.</title>
        <authorList>
            <person name="Poehlein A."/>
            <person name="Daniel R."/>
        </authorList>
    </citation>
    <scope>NUCLEOTIDE SEQUENCE [LARGE SCALE GENOMIC DNA]</scope>
    <source>
        <strain evidence="7 8">DSM 13634</strain>
    </source>
</reference>
<evidence type="ECO:0000256" key="4">
    <source>
        <dbReference type="ARBA" id="ARBA00022801"/>
    </source>
</evidence>
<evidence type="ECO:0000313" key="8">
    <source>
        <dbReference type="Proteomes" id="UP000075374"/>
    </source>
</evidence>
<comment type="function">
    <text evidence="6">Bidirectionally degrades single-stranded DNA into large acid-insoluble oligonucleotides, which are then degraded further into small acid-soluble oligonucleotides.</text>
</comment>
<dbReference type="InterPro" id="IPR037004">
    <property type="entry name" value="Exonuc_VII_ssu_sf"/>
</dbReference>
<dbReference type="PANTHER" id="PTHR34137:SF1">
    <property type="entry name" value="EXODEOXYRIBONUCLEASE 7 SMALL SUBUNIT"/>
    <property type="match status" value="1"/>
</dbReference>
<dbReference type="SUPFAM" id="SSF116842">
    <property type="entry name" value="XseB-like"/>
    <property type="match status" value="1"/>
</dbReference>
<comment type="catalytic activity">
    <reaction evidence="6">
        <text>Exonucleolytic cleavage in either 5'- to 3'- or 3'- to 5'-direction to yield nucleoside 5'-phosphates.</text>
        <dbReference type="EC" id="3.1.11.6"/>
    </reaction>
</comment>
<dbReference type="HAMAP" id="MF_00337">
    <property type="entry name" value="Exonuc_7_S"/>
    <property type="match status" value="1"/>
</dbReference>
<keyword evidence="5 6" id="KW-0269">Exonuclease</keyword>
<proteinExistence type="inferred from homology"/>
<evidence type="ECO:0000256" key="5">
    <source>
        <dbReference type="ARBA" id="ARBA00022839"/>
    </source>
</evidence>
<comment type="caution">
    <text evidence="7">The sequence shown here is derived from an EMBL/GenBank/DDBJ whole genome shotgun (WGS) entry which is preliminary data.</text>
</comment>
<keyword evidence="4 6" id="KW-0378">Hydrolase</keyword>
<dbReference type="PANTHER" id="PTHR34137">
    <property type="entry name" value="EXODEOXYRIBONUCLEASE 7 SMALL SUBUNIT"/>
    <property type="match status" value="1"/>
</dbReference>
<dbReference type="PATRIC" id="fig|1121305.3.peg.460"/>
<dbReference type="Pfam" id="PF02609">
    <property type="entry name" value="Exonuc_VII_S"/>
    <property type="match status" value="1"/>
</dbReference>
<comment type="similarity">
    <text evidence="1 6">Belongs to the XseB family.</text>
</comment>
<dbReference type="Gene3D" id="1.10.287.1040">
    <property type="entry name" value="Exonuclease VII, small subunit"/>
    <property type="match status" value="1"/>
</dbReference>
<evidence type="ECO:0000256" key="2">
    <source>
        <dbReference type="ARBA" id="ARBA00022490"/>
    </source>
</evidence>
<keyword evidence="2 6" id="KW-0963">Cytoplasm</keyword>